<sequence>MLWETLERVNRLRQQAMSNPDFVQSAKEHEQAISEQEQAVFCPKTKRRINKPKSLADIYQQTEFGHREHQQQH</sequence>
<gene>
    <name evidence="2" type="ORF">EA26_07060</name>
    <name evidence="1" type="ORF">RZY48_001948</name>
</gene>
<keyword evidence="3" id="KW-1185">Reference proteome</keyword>
<accession>A0A099M558</accession>
<protein>
    <submittedName>
        <fullName evidence="2">Uncharacterized protein</fullName>
    </submittedName>
</protein>
<dbReference type="Proteomes" id="UP000029994">
    <property type="component" value="Unassembled WGS sequence"/>
</dbReference>
<evidence type="ECO:0000313" key="3">
    <source>
        <dbReference type="Proteomes" id="UP000029994"/>
    </source>
</evidence>
<dbReference type="GeneID" id="43682956"/>
<reference evidence="2 3" key="1">
    <citation type="submission" date="2014-04" db="EMBL/GenBank/DDBJ databases">
        <title>Genome sequencing of Vibrio navarrensis strains.</title>
        <authorList>
            <person name="Gladney L.M."/>
            <person name="Katz L.S."/>
            <person name="Marino-Ramirez L."/>
            <person name="Jordan I.K."/>
        </authorList>
    </citation>
    <scope>NUCLEOTIDE SEQUENCE [LARGE SCALE GENOMIC DNA]</scope>
    <source>
        <strain evidence="2 3">ATCC 51183</strain>
    </source>
</reference>
<reference evidence="1" key="2">
    <citation type="submission" date="2023-10" db="EMBL/GenBank/DDBJ databases">
        <authorList>
            <consortium name="PulseNet: The National Subtyping Network for Foodborne Disease Surveillance"/>
        </authorList>
    </citation>
    <scope>NUCLEOTIDE SEQUENCE</scope>
    <source>
        <strain evidence="1">PNUSAV004886</strain>
    </source>
</reference>
<proteinExistence type="predicted"/>
<name>A0A099M558_9VIBR</name>
<organism evidence="2 3">
    <name type="scientific">Vibrio navarrensis</name>
    <dbReference type="NCBI Taxonomy" id="29495"/>
    <lineage>
        <taxon>Bacteria</taxon>
        <taxon>Pseudomonadati</taxon>
        <taxon>Pseudomonadota</taxon>
        <taxon>Gammaproteobacteria</taxon>
        <taxon>Vibrionales</taxon>
        <taxon>Vibrionaceae</taxon>
        <taxon>Vibrio</taxon>
    </lineage>
</organism>
<dbReference type="Proteomes" id="UP001253463">
    <property type="component" value="Unassembled WGS sequence"/>
</dbReference>
<dbReference type="eggNOG" id="ENOG5031NIV">
    <property type="taxonomic scope" value="Bacteria"/>
</dbReference>
<evidence type="ECO:0000313" key="2">
    <source>
        <dbReference type="EMBL" id="KGK11075.1"/>
    </source>
</evidence>
<comment type="caution">
    <text evidence="2">The sequence shown here is derived from an EMBL/GenBank/DDBJ whole genome shotgun (WGS) entry which is preliminary data.</text>
</comment>
<dbReference type="RefSeq" id="WP_039426048.1">
    <property type="nucleotide sequence ID" value="NZ_CP046791.1"/>
</dbReference>
<dbReference type="EMBL" id="ABNSCA010000004">
    <property type="protein sequence ID" value="ELN6932555.1"/>
    <property type="molecule type" value="Genomic_DNA"/>
</dbReference>
<dbReference type="EMBL" id="JMCG01000001">
    <property type="protein sequence ID" value="KGK11075.1"/>
    <property type="molecule type" value="Genomic_DNA"/>
</dbReference>
<dbReference type="AlphaFoldDB" id="A0A099M558"/>
<evidence type="ECO:0000313" key="1">
    <source>
        <dbReference type="EMBL" id="ELN6932555.1"/>
    </source>
</evidence>